<keyword evidence="1" id="KW-1133">Transmembrane helix</keyword>
<dbReference type="STRING" id="686796.SAMN04488104_100782"/>
<keyword evidence="1" id="KW-0472">Membrane</keyword>
<gene>
    <name evidence="2" type="ORF">SAMN04488104_100782</name>
</gene>
<keyword evidence="3" id="KW-1185">Reference proteome</keyword>
<reference evidence="3" key="1">
    <citation type="submission" date="2016-10" db="EMBL/GenBank/DDBJ databases">
        <authorList>
            <person name="Varghese N."/>
            <person name="Submissions S."/>
        </authorList>
    </citation>
    <scope>NUCLEOTIDE SEQUENCE [LARGE SCALE GENOMIC DNA]</scope>
    <source>
        <strain evidence="3">DSM 23095</strain>
    </source>
</reference>
<feature type="transmembrane region" description="Helical" evidence="1">
    <location>
        <begin position="232"/>
        <end position="252"/>
    </location>
</feature>
<proteinExistence type="predicted"/>
<name>A0A1G6PY95_9BACT</name>
<dbReference type="RefSeq" id="WP_087938268.1">
    <property type="nucleotide sequence ID" value="NZ_FNAC01000007.1"/>
</dbReference>
<evidence type="ECO:0000256" key="1">
    <source>
        <dbReference type="SAM" id="Phobius"/>
    </source>
</evidence>
<organism evidence="2 3">
    <name type="scientific">Algoriphagus faecimaris</name>
    <dbReference type="NCBI Taxonomy" id="686796"/>
    <lineage>
        <taxon>Bacteria</taxon>
        <taxon>Pseudomonadati</taxon>
        <taxon>Bacteroidota</taxon>
        <taxon>Cytophagia</taxon>
        <taxon>Cytophagales</taxon>
        <taxon>Cyclobacteriaceae</taxon>
        <taxon>Algoriphagus</taxon>
    </lineage>
</organism>
<dbReference type="OrthoDB" id="820387at2"/>
<keyword evidence="1" id="KW-0812">Transmembrane</keyword>
<feature type="transmembrane region" description="Helical" evidence="1">
    <location>
        <begin position="42"/>
        <end position="63"/>
    </location>
</feature>
<feature type="transmembrane region" description="Helical" evidence="1">
    <location>
        <begin position="344"/>
        <end position="361"/>
    </location>
</feature>
<accession>A0A1G6PY95</accession>
<feature type="transmembrane region" description="Helical" evidence="1">
    <location>
        <begin position="13"/>
        <end position="30"/>
    </location>
</feature>
<feature type="transmembrane region" description="Helical" evidence="1">
    <location>
        <begin position="111"/>
        <end position="135"/>
    </location>
</feature>
<evidence type="ECO:0000313" key="2">
    <source>
        <dbReference type="EMBL" id="SDC84345.1"/>
    </source>
</evidence>
<sequence>MKAYYENIEFWDLLSLPFYFIGVYFFLYFLAKSLLLSDDKFLRFHFFGGLLFYMLIGLIDFNFKLIPFFPDTGLFTRILETGVTPDNQSIGVRIGYKYLAIPVYWLSLKSIFNYFLFNILLFQSGLIFILAAFNQMYQNKEVWSQRFFLLLSLLMPSIIIYSFTPLRESYFTLALGLFFYGVSKPKLINLFLILGICLAAMLRIQLVLYFFIIILTKYFFSLNWRHSTKIVISLLLIPLGFVALNFISQALLKISISPESLALFRNVQRLNYFETGVTYPEVEWTSWFDLIISFPGLFFQFLLAPFPVLIFIPFWTKLAYFADGLYLLFVLFLLLLTLNTIKNHWLWITFILIYVAMSSFFEFHLLGAVRHRLPATILLTMLVSQGFVQYVPRLKWFFKY</sequence>
<feature type="transmembrane region" description="Helical" evidence="1">
    <location>
        <begin position="187"/>
        <end position="220"/>
    </location>
</feature>
<dbReference type="Proteomes" id="UP000199060">
    <property type="component" value="Unassembled WGS sequence"/>
</dbReference>
<feature type="transmembrane region" description="Helical" evidence="1">
    <location>
        <begin position="318"/>
        <end position="338"/>
    </location>
</feature>
<dbReference type="AlphaFoldDB" id="A0A1G6PY95"/>
<evidence type="ECO:0000313" key="3">
    <source>
        <dbReference type="Proteomes" id="UP000199060"/>
    </source>
</evidence>
<dbReference type="EMBL" id="FNAC01000007">
    <property type="protein sequence ID" value="SDC84345.1"/>
    <property type="molecule type" value="Genomic_DNA"/>
</dbReference>
<feature type="transmembrane region" description="Helical" evidence="1">
    <location>
        <begin position="147"/>
        <end position="167"/>
    </location>
</feature>
<evidence type="ECO:0008006" key="4">
    <source>
        <dbReference type="Google" id="ProtNLM"/>
    </source>
</evidence>
<protein>
    <recommendedName>
        <fullName evidence="4">Dolichyl-phosphate-mannose-protein mannosyltransferase</fullName>
    </recommendedName>
</protein>
<feature type="transmembrane region" description="Helical" evidence="1">
    <location>
        <begin position="290"/>
        <end position="311"/>
    </location>
</feature>